<evidence type="ECO:0000256" key="5">
    <source>
        <dbReference type="ARBA" id="ARBA00022679"/>
    </source>
</evidence>
<dbReference type="InterPro" id="IPR003594">
    <property type="entry name" value="HATPase_dom"/>
</dbReference>
<sequence>MDLADAGTTDLARSRALLAGQNQALQLAVGGAPLASVLDVLVLTAERQSDGGVLASILLLEEEGERLRHGAAPSLPAAYSQAIDGLVIGPSVGSCGTAAWRNQVVVVSDIASDPLWTAFRSLAHEHGLAACWSTPIRSTLGEVLGTFAMYYREPRAPSGHDRQVVELLANTAAVVIERDREARERSRIEQSLRSRQERFRALVAASQAIHASLSVEEVVAVITERARTIVGARDATVTLFASGSPASLQVPECEGLSVSLNGAQGAKLGIVQLTGKLSGEFSTDDEAVLTQLASMASVSIENARLYESLREANQRKDEFLATLAHELRNPLAPIGNAIALLRKGGAQATEKVIGIMERQLRQMVHLVDDLLDVSRVTTGKIVLKREPAEVREIVQVAIEASLPLMQAARHTLHLDLPPEALHVVGDRTRLAQVLTNLLNNAAKYTPDGGRITLTARATRRDVLLQVRDSGLGIPADMLPRVFEIFTQVKHAEERSQGGLGLGLALVKKLVEMHGGDVWAESPGLVQGSTFTVRLPLAHAEVQPQEGAATAPVAAAAAFRILVVDDNHDAAESLAMLLQLSNHETMTAYSGPQAIDVARRTRPRAVFLDIGLPGMNGYEVAKAMREDPDLSGTTLVALTGWGTETDQKQALQAGFDYHLTKPAAPDQVQELLARMGQGPVRDGLSS</sequence>
<dbReference type="SUPFAM" id="SSF47384">
    <property type="entry name" value="Homodimeric domain of signal transducing histidine kinase"/>
    <property type="match status" value="1"/>
</dbReference>
<dbReference type="InterPro" id="IPR004358">
    <property type="entry name" value="Sig_transdc_His_kin-like_C"/>
</dbReference>
<dbReference type="AlphaFoldDB" id="A0A923MSK5"/>
<comment type="catalytic activity">
    <reaction evidence="1">
        <text>ATP + protein L-histidine = ADP + protein N-phospho-L-histidine.</text>
        <dbReference type="EC" id="2.7.13.3"/>
    </reaction>
</comment>
<evidence type="ECO:0000259" key="10">
    <source>
        <dbReference type="PROSITE" id="PS50109"/>
    </source>
</evidence>
<dbReference type="InterPro" id="IPR003018">
    <property type="entry name" value="GAF"/>
</dbReference>
<proteinExistence type="predicted"/>
<dbReference type="Pfam" id="PF00512">
    <property type="entry name" value="HisKA"/>
    <property type="match status" value="1"/>
</dbReference>
<dbReference type="SMART" id="SM00448">
    <property type="entry name" value="REC"/>
    <property type="match status" value="1"/>
</dbReference>
<dbReference type="InterPro" id="IPR001789">
    <property type="entry name" value="Sig_transdc_resp-reg_receiver"/>
</dbReference>
<evidence type="ECO:0000256" key="9">
    <source>
        <dbReference type="PROSITE-ProRule" id="PRU00169"/>
    </source>
</evidence>
<dbReference type="PANTHER" id="PTHR43547:SF2">
    <property type="entry name" value="HYBRID SIGNAL TRANSDUCTION HISTIDINE KINASE C"/>
    <property type="match status" value="1"/>
</dbReference>
<dbReference type="Gene3D" id="3.30.450.40">
    <property type="match status" value="3"/>
</dbReference>
<keyword evidence="4 9" id="KW-0597">Phosphoprotein</keyword>
<keyword evidence="8" id="KW-0472">Membrane</keyword>
<dbReference type="SUPFAM" id="SSF55874">
    <property type="entry name" value="ATPase domain of HSP90 chaperone/DNA topoisomerase II/histidine kinase"/>
    <property type="match status" value="1"/>
</dbReference>
<protein>
    <recommendedName>
        <fullName evidence="3">histidine kinase</fullName>
        <ecNumber evidence="3">2.7.13.3</ecNumber>
    </recommendedName>
</protein>
<reference evidence="12" key="1">
    <citation type="submission" date="2020-08" db="EMBL/GenBank/DDBJ databases">
        <title>Ramlibacter sp. USB13 16S ribosomal RNA gene genome sequencing and assembly.</title>
        <authorList>
            <person name="Kang M."/>
        </authorList>
    </citation>
    <scope>NUCLEOTIDE SEQUENCE</scope>
    <source>
        <strain evidence="12">USB13</strain>
    </source>
</reference>
<accession>A0A923MSK5</accession>
<dbReference type="Gene3D" id="1.10.287.130">
    <property type="match status" value="1"/>
</dbReference>
<organism evidence="12 13">
    <name type="scientific">Ramlibacter cellulosilyticus</name>
    <dbReference type="NCBI Taxonomy" id="2764187"/>
    <lineage>
        <taxon>Bacteria</taxon>
        <taxon>Pseudomonadati</taxon>
        <taxon>Pseudomonadota</taxon>
        <taxon>Betaproteobacteria</taxon>
        <taxon>Burkholderiales</taxon>
        <taxon>Comamonadaceae</taxon>
        <taxon>Ramlibacter</taxon>
    </lineage>
</organism>
<dbReference type="EC" id="2.7.13.3" evidence="3"/>
<dbReference type="Pfam" id="PF00072">
    <property type="entry name" value="Response_reg"/>
    <property type="match status" value="1"/>
</dbReference>
<dbReference type="FunFam" id="3.30.565.10:FF:000006">
    <property type="entry name" value="Sensor histidine kinase WalK"/>
    <property type="match status" value="1"/>
</dbReference>
<evidence type="ECO:0000313" key="13">
    <source>
        <dbReference type="Proteomes" id="UP000608513"/>
    </source>
</evidence>
<dbReference type="GO" id="GO:0005886">
    <property type="term" value="C:plasma membrane"/>
    <property type="evidence" value="ECO:0007669"/>
    <property type="project" value="UniProtKB-SubCell"/>
</dbReference>
<dbReference type="Pfam" id="PF13185">
    <property type="entry name" value="GAF_2"/>
    <property type="match status" value="1"/>
</dbReference>
<dbReference type="InterPro" id="IPR029016">
    <property type="entry name" value="GAF-like_dom_sf"/>
</dbReference>
<dbReference type="PROSITE" id="PS50110">
    <property type="entry name" value="RESPONSE_REGULATORY"/>
    <property type="match status" value="1"/>
</dbReference>
<keyword evidence="7" id="KW-0902">Two-component regulatory system</keyword>
<dbReference type="CDD" id="cd17580">
    <property type="entry name" value="REC_2_DhkD-like"/>
    <property type="match status" value="1"/>
</dbReference>
<comment type="subcellular location">
    <subcellularLocation>
        <location evidence="2">Cell inner membrane</location>
        <topology evidence="2">Multi-pass membrane protein</topology>
    </subcellularLocation>
</comment>
<comment type="caution">
    <text evidence="12">The sequence shown here is derived from an EMBL/GenBank/DDBJ whole genome shotgun (WGS) entry which is preliminary data.</text>
</comment>
<dbReference type="PRINTS" id="PR00344">
    <property type="entry name" value="BCTRLSENSOR"/>
</dbReference>
<dbReference type="Pfam" id="PF02518">
    <property type="entry name" value="HATPase_c"/>
    <property type="match status" value="1"/>
</dbReference>
<keyword evidence="6" id="KW-0418">Kinase</keyword>
<dbReference type="PANTHER" id="PTHR43547">
    <property type="entry name" value="TWO-COMPONENT HISTIDINE KINASE"/>
    <property type="match status" value="1"/>
</dbReference>
<dbReference type="FunFam" id="1.10.287.130:FF:000001">
    <property type="entry name" value="Two-component sensor histidine kinase"/>
    <property type="match status" value="1"/>
</dbReference>
<dbReference type="SUPFAM" id="SSF52172">
    <property type="entry name" value="CheY-like"/>
    <property type="match status" value="1"/>
</dbReference>
<dbReference type="Proteomes" id="UP000608513">
    <property type="component" value="Unassembled WGS sequence"/>
</dbReference>
<dbReference type="InterPro" id="IPR005467">
    <property type="entry name" value="His_kinase_dom"/>
</dbReference>
<feature type="domain" description="Histidine kinase" evidence="10">
    <location>
        <begin position="322"/>
        <end position="538"/>
    </location>
</feature>
<keyword evidence="5" id="KW-0808">Transferase</keyword>
<gene>
    <name evidence="12" type="ORF">H8N03_15790</name>
</gene>
<dbReference type="SMART" id="SM00387">
    <property type="entry name" value="HATPase_c"/>
    <property type="match status" value="1"/>
</dbReference>
<evidence type="ECO:0000256" key="4">
    <source>
        <dbReference type="ARBA" id="ARBA00022553"/>
    </source>
</evidence>
<feature type="modified residue" description="4-aspartylphosphate" evidence="9">
    <location>
        <position position="608"/>
    </location>
</feature>
<evidence type="ECO:0000256" key="3">
    <source>
        <dbReference type="ARBA" id="ARBA00012438"/>
    </source>
</evidence>
<dbReference type="SMART" id="SM00388">
    <property type="entry name" value="HisKA"/>
    <property type="match status" value="1"/>
</dbReference>
<dbReference type="Gene3D" id="3.40.50.2300">
    <property type="match status" value="1"/>
</dbReference>
<dbReference type="SUPFAM" id="SSF55781">
    <property type="entry name" value="GAF domain-like"/>
    <property type="match status" value="2"/>
</dbReference>
<name>A0A923MSK5_9BURK</name>
<dbReference type="GO" id="GO:0000155">
    <property type="term" value="F:phosphorelay sensor kinase activity"/>
    <property type="evidence" value="ECO:0007669"/>
    <property type="project" value="InterPro"/>
</dbReference>
<keyword evidence="13" id="KW-1185">Reference proteome</keyword>
<dbReference type="PROSITE" id="PS50109">
    <property type="entry name" value="HIS_KIN"/>
    <property type="match status" value="1"/>
</dbReference>
<dbReference type="InterPro" id="IPR011006">
    <property type="entry name" value="CheY-like_superfamily"/>
</dbReference>
<evidence type="ECO:0000256" key="2">
    <source>
        <dbReference type="ARBA" id="ARBA00004429"/>
    </source>
</evidence>
<dbReference type="InterPro" id="IPR036097">
    <property type="entry name" value="HisK_dim/P_sf"/>
</dbReference>
<evidence type="ECO:0000313" key="12">
    <source>
        <dbReference type="EMBL" id="MBC5784410.1"/>
    </source>
</evidence>
<evidence type="ECO:0000256" key="6">
    <source>
        <dbReference type="ARBA" id="ARBA00022777"/>
    </source>
</evidence>
<evidence type="ECO:0000256" key="1">
    <source>
        <dbReference type="ARBA" id="ARBA00000085"/>
    </source>
</evidence>
<dbReference type="InterPro" id="IPR003661">
    <property type="entry name" value="HisK_dim/P_dom"/>
</dbReference>
<evidence type="ECO:0000256" key="7">
    <source>
        <dbReference type="ARBA" id="ARBA00023012"/>
    </source>
</evidence>
<dbReference type="SMART" id="SM00065">
    <property type="entry name" value="GAF"/>
    <property type="match status" value="1"/>
</dbReference>
<dbReference type="CDD" id="cd00082">
    <property type="entry name" value="HisKA"/>
    <property type="match status" value="1"/>
</dbReference>
<dbReference type="RefSeq" id="WP_187077153.1">
    <property type="nucleotide sequence ID" value="NZ_JACORT010000006.1"/>
</dbReference>
<evidence type="ECO:0000256" key="8">
    <source>
        <dbReference type="ARBA" id="ARBA00023136"/>
    </source>
</evidence>
<dbReference type="EMBL" id="JACORT010000006">
    <property type="protein sequence ID" value="MBC5784410.1"/>
    <property type="molecule type" value="Genomic_DNA"/>
</dbReference>
<evidence type="ECO:0000259" key="11">
    <source>
        <dbReference type="PROSITE" id="PS50110"/>
    </source>
</evidence>
<feature type="domain" description="Response regulatory" evidence="11">
    <location>
        <begin position="559"/>
        <end position="675"/>
    </location>
</feature>
<dbReference type="InterPro" id="IPR036890">
    <property type="entry name" value="HATPase_C_sf"/>
</dbReference>
<dbReference type="Gene3D" id="3.30.565.10">
    <property type="entry name" value="Histidine kinase-like ATPase, C-terminal domain"/>
    <property type="match status" value="1"/>
</dbReference>